<dbReference type="Pfam" id="PF00528">
    <property type="entry name" value="BPD_transp_1"/>
    <property type="match status" value="1"/>
</dbReference>
<comment type="caution">
    <text evidence="9">The sequence shown here is derived from an EMBL/GenBank/DDBJ whole genome shotgun (WGS) entry which is preliminary data.</text>
</comment>
<dbReference type="InterPro" id="IPR050366">
    <property type="entry name" value="BP-dependent_transpt_permease"/>
</dbReference>
<dbReference type="AlphaFoldDB" id="A1HNQ3"/>
<feature type="transmembrane region" description="Helical" evidence="7">
    <location>
        <begin position="68"/>
        <end position="91"/>
    </location>
</feature>
<keyword evidence="6 7" id="KW-0472">Membrane</keyword>
<comment type="subcellular location">
    <subcellularLocation>
        <location evidence="1 7">Cell membrane</location>
        <topology evidence="1 7">Multi-pass membrane protein</topology>
    </subcellularLocation>
</comment>
<dbReference type="Pfam" id="PF12911">
    <property type="entry name" value="OppC_N"/>
    <property type="match status" value="1"/>
</dbReference>
<dbReference type="InterPro" id="IPR025966">
    <property type="entry name" value="OppC_N"/>
</dbReference>
<accession>A1HNQ3</accession>
<comment type="similarity">
    <text evidence="7">Belongs to the binding-protein-dependent transport system permease family.</text>
</comment>
<evidence type="ECO:0000313" key="10">
    <source>
        <dbReference type="Proteomes" id="UP000005139"/>
    </source>
</evidence>
<dbReference type="InterPro" id="IPR035906">
    <property type="entry name" value="MetI-like_sf"/>
</dbReference>
<proteinExistence type="inferred from homology"/>
<dbReference type="GO" id="GO:0005886">
    <property type="term" value="C:plasma membrane"/>
    <property type="evidence" value="ECO:0007669"/>
    <property type="project" value="UniProtKB-SubCell"/>
</dbReference>
<evidence type="ECO:0000256" key="7">
    <source>
        <dbReference type="RuleBase" id="RU363032"/>
    </source>
</evidence>
<dbReference type="Proteomes" id="UP000005139">
    <property type="component" value="Unassembled WGS sequence"/>
</dbReference>
<keyword evidence="5 7" id="KW-1133">Transmembrane helix</keyword>
<evidence type="ECO:0000256" key="4">
    <source>
        <dbReference type="ARBA" id="ARBA00022692"/>
    </source>
</evidence>
<evidence type="ECO:0000259" key="8">
    <source>
        <dbReference type="PROSITE" id="PS50928"/>
    </source>
</evidence>
<dbReference type="CDD" id="cd06261">
    <property type="entry name" value="TM_PBP2"/>
    <property type="match status" value="1"/>
</dbReference>
<dbReference type="EMBL" id="AAWL01000003">
    <property type="protein sequence ID" value="EAX48406.1"/>
    <property type="molecule type" value="Genomic_DNA"/>
</dbReference>
<evidence type="ECO:0000313" key="9">
    <source>
        <dbReference type="EMBL" id="EAX48406.1"/>
    </source>
</evidence>
<keyword evidence="4 7" id="KW-0812">Transmembrane</keyword>
<feature type="transmembrane region" description="Helical" evidence="7">
    <location>
        <begin position="237"/>
        <end position="260"/>
    </location>
</feature>
<dbReference type="GO" id="GO:0055085">
    <property type="term" value="P:transmembrane transport"/>
    <property type="evidence" value="ECO:0007669"/>
    <property type="project" value="InterPro"/>
</dbReference>
<dbReference type="InterPro" id="IPR000515">
    <property type="entry name" value="MetI-like"/>
</dbReference>
<evidence type="ECO:0000256" key="2">
    <source>
        <dbReference type="ARBA" id="ARBA00022448"/>
    </source>
</evidence>
<keyword evidence="10" id="KW-1185">Reference proteome</keyword>
<dbReference type="Gene3D" id="1.10.3720.10">
    <property type="entry name" value="MetI-like"/>
    <property type="match status" value="1"/>
</dbReference>
<dbReference type="OrthoDB" id="9783218at2"/>
<dbReference type="eggNOG" id="COG1173">
    <property type="taxonomic scope" value="Bacteria"/>
</dbReference>
<sequence precursor="true">MSKMGTAGGILLALFLLTAVLAPVLAPYSPLDYSGSPLEKPSFRHWLGTDGTGQDILSQLIYGSRVSLLVGISAAFGSTLLGAGIGLAAGMYGRFADRFLTRFIDIFLTIPHLPFMLLLAAHFKPQLSTTIAVLIFFSWPVEARLIRAQVLMLKRREYLDAARLAGASNSYLIRRYILPDLIPLLLTQVVVRSSWAVLAESGLAFLGLGDPTAKSWGMMLKHALDYQAIYFTSAWQWLVLPPGLCITLLILALTMVGYALEEKYNPSLNEVK</sequence>
<dbReference type="PROSITE" id="PS50928">
    <property type="entry name" value="ABC_TM1"/>
    <property type="match status" value="1"/>
</dbReference>
<evidence type="ECO:0000256" key="5">
    <source>
        <dbReference type="ARBA" id="ARBA00022989"/>
    </source>
</evidence>
<dbReference type="PANTHER" id="PTHR43386:SF1">
    <property type="entry name" value="D,D-DIPEPTIDE TRANSPORT SYSTEM PERMEASE PROTEIN DDPC-RELATED"/>
    <property type="match status" value="1"/>
</dbReference>
<gene>
    <name evidence="9" type="ORF">TcarDRAFT_2356</name>
</gene>
<feature type="transmembrane region" description="Helical" evidence="7">
    <location>
        <begin position="127"/>
        <end position="146"/>
    </location>
</feature>
<feature type="domain" description="ABC transmembrane type-1" evidence="8">
    <location>
        <begin position="64"/>
        <end position="257"/>
    </location>
</feature>
<keyword evidence="3" id="KW-1003">Cell membrane</keyword>
<protein>
    <submittedName>
        <fullName evidence="9">Binding-protein-dependent transport systems inner membrane component</fullName>
    </submittedName>
</protein>
<evidence type="ECO:0000256" key="6">
    <source>
        <dbReference type="ARBA" id="ARBA00023136"/>
    </source>
</evidence>
<dbReference type="PANTHER" id="PTHR43386">
    <property type="entry name" value="OLIGOPEPTIDE TRANSPORT SYSTEM PERMEASE PROTEIN APPC"/>
    <property type="match status" value="1"/>
</dbReference>
<reference evidence="9 10" key="2">
    <citation type="submission" date="2007-01" db="EMBL/GenBank/DDBJ databases">
        <title>Sequencing of the draft genome and assembly of Thermosinus carboxydivorans Nor1.</title>
        <authorList>
            <consortium name="US DOE Joint Genome Institute (JGI-PGF)"/>
            <person name="Copeland A."/>
            <person name="Lucas S."/>
            <person name="Lapidus A."/>
            <person name="Barry K."/>
            <person name="Glavina del Rio T."/>
            <person name="Dalin E."/>
            <person name="Tice H."/>
            <person name="Bruce D."/>
            <person name="Pitluck S."/>
            <person name="Richardson P."/>
        </authorList>
    </citation>
    <scope>NUCLEOTIDE SEQUENCE [LARGE SCALE GENOMIC DNA]</scope>
    <source>
        <strain evidence="9 10">Nor1</strain>
    </source>
</reference>
<feature type="transmembrane region" description="Helical" evidence="7">
    <location>
        <begin position="103"/>
        <end position="121"/>
    </location>
</feature>
<name>A1HNQ3_9FIRM</name>
<evidence type="ECO:0000256" key="1">
    <source>
        <dbReference type="ARBA" id="ARBA00004651"/>
    </source>
</evidence>
<organism evidence="9 10">
    <name type="scientific">Thermosinus carboxydivorans Nor1</name>
    <dbReference type="NCBI Taxonomy" id="401526"/>
    <lineage>
        <taxon>Bacteria</taxon>
        <taxon>Bacillati</taxon>
        <taxon>Bacillota</taxon>
        <taxon>Negativicutes</taxon>
        <taxon>Selenomonadales</taxon>
        <taxon>Sporomusaceae</taxon>
        <taxon>Thermosinus</taxon>
    </lineage>
</organism>
<keyword evidence="2 7" id="KW-0813">Transport</keyword>
<reference evidence="9 10" key="1">
    <citation type="submission" date="2007-01" db="EMBL/GenBank/DDBJ databases">
        <title>Annotation of the draft genome assembly of Thermosinus carboxydivorans Nor1.</title>
        <authorList>
            <consortium name="US DOE Joint Genome Institute (JGI-ORNL)"/>
            <person name="Larimer F."/>
            <person name="Land M."/>
            <person name="Hauser L."/>
        </authorList>
    </citation>
    <scope>NUCLEOTIDE SEQUENCE [LARGE SCALE GENOMIC DNA]</scope>
    <source>
        <strain evidence="9 10">Nor1</strain>
    </source>
</reference>
<evidence type="ECO:0000256" key="3">
    <source>
        <dbReference type="ARBA" id="ARBA00022475"/>
    </source>
</evidence>
<dbReference type="SUPFAM" id="SSF161098">
    <property type="entry name" value="MetI-like"/>
    <property type="match status" value="1"/>
</dbReference>